<evidence type="ECO:0000256" key="4">
    <source>
        <dbReference type="ARBA" id="ARBA00022454"/>
    </source>
</evidence>
<dbReference type="GO" id="GO:0005634">
    <property type="term" value="C:nucleus"/>
    <property type="evidence" value="ECO:0007669"/>
    <property type="project" value="UniProtKB-SubCell"/>
</dbReference>
<evidence type="ECO:0000256" key="16">
    <source>
        <dbReference type="SAM" id="MobiDB-lite"/>
    </source>
</evidence>
<feature type="region of interest" description="Disordered" evidence="16">
    <location>
        <begin position="1"/>
        <end position="35"/>
    </location>
</feature>
<accession>A0A8D1P1J0</accession>
<comment type="similarity">
    <text evidence="3 15">Belongs to the histone H2B family.</text>
</comment>
<organism evidence="18 19">
    <name type="scientific">Sus scrofa</name>
    <name type="common">Pig</name>
    <dbReference type="NCBI Taxonomy" id="9823"/>
    <lineage>
        <taxon>Eukaryota</taxon>
        <taxon>Metazoa</taxon>
        <taxon>Chordata</taxon>
        <taxon>Craniata</taxon>
        <taxon>Vertebrata</taxon>
        <taxon>Euteleostomi</taxon>
        <taxon>Mammalia</taxon>
        <taxon>Eutheria</taxon>
        <taxon>Laurasiatheria</taxon>
        <taxon>Artiodactyla</taxon>
        <taxon>Suina</taxon>
        <taxon>Suidae</taxon>
        <taxon>Sus</taxon>
    </lineage>
</organism>
<dbReference type="InterPro" id="IPR000558">
    <property type="entry name" value="Histone_H2B"/>
</dbReference>
<feature type="domain" description="Core Histone H2A/H2B/H3" evidence="17">
    <location>
        <begin position="20"/>
        <end position="101"/>
    </location>
</feature>
<dbReference type="Gene3D" id="1.10.20.10">
    <property type="entry name" value="Histone, subunit A"/>
    <property type="match status" value="1"/>
</dbReference>
<evidence type="ECO:0000256" key="14">
    <source>
        <dbReference type="ARBA" id="ARBA00023278"/>
    </source>
</evidence>
<dbReference type="Ensembl" id="ENSSSCT00030095079.1">
    <property type="protein sequence ID" value="ENSSSCP00030043815.1"/>
    <property type="gene ID" value="ENSSSCG00030068000.1"/>
</dbReference>
<dbReference type="Ensembl" id="ENSSSCT00050108162.1">
    <property type="protein sequence ID" value="ENSSSCP00050047914.1"/>
    <property type="gene ID" value="ENSSSCG00050078509.1"/>
</dbReference>
<sequence length="230" mass="25385">MPDPAKSAPAPKKGSKKAVTKVQKKDGKKRKRSRKESYSVYVYKVLKQVHPDTGISSKAMGIMNSFVNDIFERIAGEASRLAHYNKRSTITSREIQTAVRLLLPGELAKHAVSEGTKAVTKYTSSNSLALLAFPGCQFTQQRHFGGLPAGDIWSMQRGMGLTWQHTNHKKQNGSFPVVMPRVLFQRLGSQKLARIKTAYSMYSKMPQGVTSCIIPLTAAGTYDLLVANRA</sequence>
<reference evidence="18" key="1">
    <citation type="submission" date="2025-05" db="UniProtKB">
        <authorList>
            <consortium name="Ensembl"/>
        </authorList>
    </citation>
    <scope>IDENTIFICATION</scope>
</reference>
<keyword evidence="9" id="KW-0832">Ubl conjugation</keyword>
<evidence type="ECO:0000313" key="18">
    <source>
        <dbReference type="Ensembl" id="ENSSSCP00050047914.1"/>
    </source>
</evidence>
<evidence type="ECO:0000259" key="17">
    <source>
        <dbReference type="Pfam" id="PF00125"/>
    </source>
</evidence>
<dbReference type="FunFam" id="1.10.20.10:FF:000003">
    <property type="entry name" value="Histone H2B"/>
    <property type="match status" value="1"/>
</dbReference>
<dbReference type="InterPro" id="IPR055333">
    <property type="entry name" value="HISTONE_H2B_site"/>
</dbReference>
<dbReference type="GO" id="GO:0003677">
    <property type="term" value="F:DNA binding"/>
    <property type="evidence" value="ECO:0007669"/>
    <property type="project" value="UniProtKB-KW"/>
</dbReference>
<evidence type="ECO:0000256" key="3">
    <source>
        <dbReference type="ARBA" id="ARBA00006846"/>
    </source>
</evidence>
<dbReference type="PRINTS" id="PR00621">
    <property type="entry name" value="HISTONEH2B"/>
</dbReference>
<evidence type="ECO:0000256" key="6">
    <source>
        <dbReference type="ARBA" id="ARBA00022499"/>
    </source>
</evidence>
<evidence type="ECO:0000256" key="9">
    <source>
        <dbReference type="ARBA" id="ARBA00022843"/>
    </source>
</evidence>
<dbReference type="Pfam" id="PF00125">
    <property type="entry name" value="Histone"/>
    <property type="match status" value="1"/>
</dbReference>
<evidence type="ECO:0000256" key="13">
    <source>
        <dbReference type="ARBA" id="ARBA00023269"/>
    </source>
</evidence>
<dbReference type="SMART" id="SM00427">
    <property type="entry name" value="H2B"/>
    <property type="match status" value="1"/>
</dbReference>
<dbReference type="GO" id="GO:0030527">
    <property type="term" value="F:structural constituent of chromatin"/>
    <property type="evidence" value="ECO:0007669"/>
    <property type="project" value="InterPro"/>
</dbReference>
<dbReference type="InterPro" id="IPR009072">
    <property type="entry name" value="Histone-fold"/>
</dbReference>
<feature type="compositionally biased region" description="Low complexity" evidence="16">
    <location>
        <begin position="1"/>
        <end position="12"/>
    </location>
</feature>
<keyword evidence="6" id="KW-1017">Isopeptide bond</keyword>
<keyword evidence="7" id="KW-0597">Phosphoprotein</keyword>
<keyword evidence="13 15" id="KW-0544">Nucleosome core</keyword>
<proteinExistence type="inferred from homology"/>
<dbReference type="PANTHER" id="PTHR23428">
    <property type="entry name" value="HISTONE H2B"/>
    <property type="match status" value="1"/>
</dbReference>
<dbReference type="Proteomes" id="UP000694570">
    <property type="component" value="Unplaced"/>
</dbReference>
<keyword evidence="11 15" id="KW-0238">DNA-binding</keyword>
<dbReference type="PROSITE" id="PS00357">
    <property type="entry name" value="HISTONE_H2B"/>
    <property type="match status" value="1"/>
</dbReference>
<keyword evidence="10" id="KW-0007">Acetylation</keyword>
<evidence type="ECO:0000256" key="8">
    <source>
        <dbReference type="ARBA" id="ARBA00022765"/>
    </source>
</evidence>
<evidence type="ECO:0000256" key="10">
    <source>
        <dbReference type="ARBA" id="ARBA00022990"/>
    </source>
</evidence>
<evidence type="ECO:0000256" key="5">
    <source>
        <dbReference type="ARBA" id="ARBA00022481"/>
    </source>
</evidence>
<evidence type="ECO:0000256" key="15">
    <source>
        <dbReference type="RuleBase" id="RU000451"/>
    </source>
</evidence>
<keyword evidence="4 15" id="KW-0158">Chromosome</keyword>
<dbReference type="Proteomes" id="UP000694571">
    <property type="component" value="Unplaced"/>
</dbReference>
<dbReference type="InterPro" id="IPR007125">
    <property type="entry name" value="H2A/H2B/H3"/>
</dbReference>
<comment type="subunit">
    <text evidence="15">The nucleosome is a histone octamer containing two molecules each of H2A, H2B, H3 and H4 assembled in one H3-H4 heterotetramer and two H2A-H2B heterodimers. The octamer wraps approximately 147 bp of DNA.</text>
</comment>
<evidence type="ECO:0000256" key="2">
    <source>
        <dbReference type="ARBA" id="ARBA00004286"/>
    </source>
</evidence>
<protein>
    <recommendedName>
        <fullName evidence="15">Histone H2B</fullName>
    </recommendedName>
</protein>
<keyword evidence="5" id="KW-0488">Methylation</keyword>
<dbReference type="GO" id="GO:0000786">
    <property type="term" value="C:nucleosome"/>
    <property type="evidence" value="ECO:0007669"/>
    <property type="project" value="UniProtKB-KW"/>
</dbReference>
<evidence type="ECO:0000313" key="19">
    <source>
        <dbReference type="Proteomes" id="UP000694571"/>
    </source>
</evidence>
<name>A0A8D1P1J0_PIG</name>
<evidence type="ECO:0000256" key="7">
    <source>
        <dbReference type="ARBA" id="ARBA00022553"/>
    </source>
</evidence>
<keyword evidence="12 15" id="KW-0539">Nucleus</keyword>
<dbReference type="AlphaFoldDB" id="A0A8D1P1J0"/>
<evidence type="ECO:0000256" key="11">
    <source>
        <dbReference type="ARBA" id="ARBA00023125"/>
    </source>
</evidence>
<comment type="subcellular location">
    <subcellularLocation>
        <location evidence="2">Chromosome</location>
    </subcellularLocation>
    <subcellularLocation>
        <location evidence="1 15">Nucleus</location>
    </subcellularLocation>
</comment>
<dbReference type="SUPFAM" id="SSF47113">
    <property type="entry name" value="Histone-fold"/>
    <property type="match status" value="1"/>
</dbReference>
<keyword evidence="8" id="KW-0013">ADP-ribosylation</keyword>
<evidence type="ECO:0000256" key="1">
    <source>
        <dbReference type="ARBA" id="ARBA00004123"/>
    </source>
</evidence>
<dbReference type="CDD" id="cd22910">
    <property type="entry name" value="HFD_H2B"/>
    <property type="match status" value="1"/>
</dbReference>
<evidence type="ECO:0000256" key="12">
    <source>
        <dbReference type="ARBA" id="ARBA00023242"/>
    </source>
</evidence>
<dbReference type="GO" id="GO:0046982">
    <property type="term" value="F:protein heterodimerization activity"/>
    <property type="evidence" value="ECO:0007669"/>
    <property type="project" value="InterPro"/>
</dbReference>
<keyword evidence="14" id="KW-0379">Hydroxylation</keyword>